<evidence type="ECO:0000256" key="1">
    <source>
        <dbReference type="ARBA" id="ARBA00007125"/>
    </source>
</evidence>
<dbReference type="Pfam" id="PF21697">
    <property type="entry name" value="Ppx_C"/>
    <property type="match status" value="1"/>
</dbReference>
<evidence type="ECO:0000259" key="5">
    <source>
        <dbReference type="Pfam" id="PF02541"/>
    </source>
</evidence>
<dbReference type="NCBIfam" id="TIGR03706">
    <property type="entry name" value="exo_poly_only"/>
    <property type="match status" value="1"/>
</dbReference>
<dbReference type="PANTHER" id="PTHR30005">
    <property type="entry name" value="EXOPOLYPHOSPHATASE"/>
    <property type="match status" value="1"/>
</dbReference>
<proteinExistence type="inferred from homology"/>
<evidence type="ECO:0000259" key="6">
    <source>
        <dbReference type="Pfam" id="PF21697"/>
    </source>
</evidence>
<comment type="similarity">
    <text evidence="1">Belongs to the GppA/Ppx family.</text>
</comment>
<dbReference type="Gene3D" id="1.10.3210.10">
    <property type="entry name" value="Hypothetical protein af1432"/>
    <property type="match status" value="1"/>
</dbReference>
<dbReference type="SUPFAM" id="SSF109604">
    <property type="entry name" value="HD-domain/PDEase-like"/>
    <property type="match status" value="1"/>
</dbReference>
<feature type="domain" description="Exopolyphosphatase C-terminal" evidence="6">
    <location>
        <begin position="318"/>
        <end position="496"/>
    </location>
</feature>
<evidence type="ECO:0000256" key="4">
    <source>
        <dbReference type="ARBA" id="ARBA00047607"/>
    </source>
</evidence>
<dbReference type="EMBL" id="CP158568">
    <property type="protein sequence ID" value="XBY46843.1"/>
    <property type="molecule type" value="Genomic_DNA"/>
</dbReference>
<evidence type="ECO:0000256" key="3">
    <source>
        <dbReference type="ARBA" id="ARBA00022801"/>
    </source>
</evidence>
<dbReference type="GO" id="GO:0006793">
    <property type="term" value="P:phosphorus metabolic process"/>
    <property type="evidence" value="ECO:0007669"/>
    <property type="project" value="InterPro"/>
</dbReference>
<dbReference type="InterPro" id="IPR003695">
    <property type="entry name" value="Ppx_GppA_N"/>
</dbReference>
<dbReference type="PANTHER" id="PTHR30005:SF0">
    <property type="entry name" value="RETROGRADE REGULATION PROTEIN 2"/>
    <property type="match status" value="1"/>
</dbReference>
<dbReference type="EC" id="3.6.1.11" evidence="2"/>
<dbReference type="Pfam" id="PF02541">
    <property type="entry name" value="Ppx-GppA"/>
    <property type="match status" value="1"/>
</dbReference>
<evidence type="ECO:0000313" key="7">
    <source>
        <dbReference type="EMBL" id="XBY46843.1"/>
    </source>
</evidence>
<name>A0AAU7XHB7_9HYPH</name>
<dbReference type="SUPFAM" id="SSF53067">
    <property type="entry name" value="Actin-like ATPase domain"/>
    <property type="match status" value="2"/>
</dbReference>
<dbReference type="InterPro" id="IPR048951">
    <property type="entry name" value="Ppx_C"/>
</dbReference>
<dbReference type="CDD" id="cd24052">
    <property type="entry name" value="ASKHA_NBD_HpPPX-GppA-like"/>
    <property type="match status" value="1"/>
</dbReference>
<dbReference type="Gene3D" id="3.30.420.150">
    <property type="entry name" value="Exopolyphosphatase. Domain 2"/>
    <property type="match status" value="1"/>
</dbReference>
<organism evidence="7">
    <name type="scientific">Methyloraptor flagellatus</name>
    <dbReference type="NCBI Taxonomy" id="3162530"/>
    <lineage>
        <taxon>Bacteria</taxon>
        <taxon>Pseudomonadati</taxon>
        <taxon>Pseudomonadota</taxon>
        <taxon>Alphaproteobacteria</taxon>
        <taxon>Hyphomicrobiales</taxon>
        <taxon>Ancalomicrobiaceae</taxon>
        <taxon>Methyloraptor</taxon>
    </lineage>
</organism>
<dbReference type="Gene3D" id="3.30.420.40">
    <property type="match status" value="1"/>
</dbReference>
<comment type="catalytic activity">
    <reaction evidence="4">
        <text>[phosphate](n) + H2O = [phosphate](n-1) + phosphate + H(+)</text>
        <dbReference type="Rhea" id="RHEA:21528"/>
        <dbReference type="Rhea" id="RHEA-COMP:9859"/>
        <dbReference type="Rhea" id="RHEA-COMP:14279"/>
        <dbReference type="ChEBI" id="CHEBI:15377"/>
        <dbReference type="ChEBI" id="CHEBI:15378"/>
        <dbReference type="ChEBI" id="CHEBI:16838"/>
        <dbReference type="ChEBI" id="CHEBI:43474"/>
        <dbReference type="EC" id="3.6.1.11"/>
    </reaction>
</comment>
<reference evidence="7" key="1">
    <citation type="submission" date="2024-06" db="EMBL/GenBank/DDBJ databases">
        <title>Methylostella associata gen. nov., sp. nov., a novel Ancalomicrobiaceae-affiliated facultatively methylotrophic bacteria that feed on methanotrophs of the genus Methylococcus.</title>
        <authorList>
            <person name="Saltykova V."/>
            <person name="Danilova O.V."/>
            <person name="Oshkin I.Y."/>
            <person name="Belova S.E."/>
            <person name="Pimenov N.V."/>
            <person name="Dedysh S.N."/>
        </authorList>
    </citation>
    <scope>NUCLEOTIDE SEQUENCE</scope>
    <source>
        <strain evidence="7">S20</strain>
    </source>
</reference>
<dbReference type="AlphaFoldDB" id="A0AAU7XHB7"/>
<dbReference type="InterPro" id="IPR022371">
    <property type="entry name" value="Exopolyphosphatase"/>
</dbReference>
<dbReference type="KEGG" id="mflg:ABS361_07300"/>
<protein>
    <recommendedName>
        <fullName evidence="2">exopolyphosphatase</fullName>
        <ecNumber evidence="2">3.6.1.11</ecNumber>
    </recommendedName>
</protein>
<keyword evidence="3 7" id="KW-0378">Hydrolase</keyword>
<accession>A0AAU7XHB7</accession>
<evidence type="ECO:0000256" key="2">
    <source>
        <dbReference type="ARBA" id="ARBA00012451"/>
    </source>
</evidence>
<feature type="domain" description="Ppx/GppA phosphatase N-terminal" evidence="5">
    <location>
        <begin position="37"/>
        <end position="310"/>
    </location>
</feature>
<dbReference type="InterPro" id="IPR043129">
    <property type="entry name" value="ATPase_NBD"/>
</dbReference>
<sequence>MAAAPERAAGRLYGHGPIAVIDIGSNSVRLVVYERLCRSPTLLFNEKILAGLGRGVGKTGRLADKSVDDALAAVSRFKQLADQCEAAEIHVLATAASREASNGPAFIAELERITGTTVQVLSGAEEARVAALGVLAGFHEPNGIAGDLGGGSLELIDVAAGAIGQGKTYPLGGIRLSESADGSIRKAERIAEDVLKGSDVLAKLQGRPFYAVGGTWRSLARLHMFQKGYPLHVMHHYAIPAAEALEFCRVVARGDVDSLDRIEVISKQRRELLPYGAIVLGQIIRTGQPSEIVVSALGLREGHLYELLDAEEKAKDPLIAAAEELSELRSRSPRHTAELYDWTSEAIAALGIDETEDEKRLRRAACLLADIGWRAHPDYRGEQSLNIIAHAAFIGVDHPGRAYLALASYYRHMGLVDDALSPRIRELASTRLKERARALGAAFRVAYILSAAMPGVIADTRLRAQGDALVLQLPPARAALAGDVVLRRLKQLARLGALDARIEVAPLDGRISGRA</sequence>
<dbReference type="InterPro" id="IPR050273">
    <property type="entry name" value="GppA/Ppx_hydrolase"/>
</dbReference>
<dbReference type="GO" id="GO:0004309">
    <property type="term" value="F:exopolyphosphatase activity"/>
    <property type="evidence" value="ECO:0007669"/>
    <property type="project" value="UniProtKB-EC"/>
</dbReference>
<gene>
    <name evidence="7" type="primary">ppx</name>
    <name evidence="7" type="ORF">ABS361_07300</name>
</gene>